<name>A0A934V845_9PSEU</name>
<evidence type="ECO:0000313" key="2">
    <source>
        <dbReference type="EMBL" id="MBK1787348.1"/>
    </source>
</evidence>
<keyword evidence="1" id="KW-0732">Signal</keyword>
<proteinExistence type="predicted"/>
<protein>
    <recommendedName>
        <fullName evidence="4">Secreted protein</fullName>
    </recommendedName>
</protein>
<organism evidence="2 3">
    <name type="scientific">Prauserella cavernicola</name>
    <dbReference type="NCBI Taxonomy" id="2800127"/>
    <lineage>
        <taxon>Bacteria</taxon>
        <taxon>Bacillati</taxon>
        <taxon>Actinomycetota</taxon>
        <taxon>Actinomycetes</taxon>
        <taxon>Pseudonocardiales</taxon>
        <taxon>Pseudonocardiaceae</taxon>
        <taxon>Prauserella</taxon>
    </lineage>
</organism>
<reference evidence="2" key="1">
    <citation type="submission" date="2020-12" db="EMBL/GenBank/DDBJ databases">
        <title>Prauserella sp. ASG 168, a novel actinomycete isolated from cave rock.</title>
        <authorList>
            <person name="Suriyachadkun C."/>
        </authorList>
    </citation>
    <scope>NUCLEOTIDE SEQUENCE</scope>
    <source>
        <strain evidence="2">ASG 168</strain>
    </source>
</reference>
<feature type="chain" id="PRO_5037174653" description="Secreted protein" evidence="1">
    <location>
        <begin position="31"/>
        <end position="118"/>
    </location>
</feature>
<accession>A0A934V845</accession>
<feature type="signal peptide" evidence="1">
    <location>
        <begin position="1"/>
        <end position="30"/>
    </location>
</feature>
<keyword evidence="3" id="KW-1185">Reference proteome</keyword>
<comment type="caution">
    <text evidence="2">The sequence shown here is derived from an EMBL/GenBank/DDBJ whole genome shotgun (WGS) entry which is preliminary data.</text>
</comment>
<sequence length="118" mass="12355">MNVRKRLAASAAVAMTATGIALATATPASAAFTCHVENSIKKICNNGFSAGQWANNIQTIKVYNAFNFDAYFRVESQGGGSDLVCIPSGKSRTYDRGTVQVGTSYSAGKLGWALPAPC</sequence>
<evidence type="ECO:0008006" key="4">
    <source>
        <dbReference type="Google" id="ProtNLM"/>
    </source>
</evidence>
<dbReference type="AlphaFoldDB" id="A0A934V845"/>
<gene>
    <name evidence="2" type="ORF">JHE00_23745</name>
</gene>
<dbReference type="Proteomes" id="UP000635245">
    <property type="component" value="Unassembled WGS sequence"/>
</dbReference>
<evidence type="ECO:0000256" key="1">
    <source>
        <dbReference type="SAM" id="SignalP"/>
    </source>
</evidence>
<dbReference type="EMBL" id="JAENJH010000006">
    <property type="protein sequence ID" value="MBK1787348.1"/>
    <property type="molecule type" value="Genomic_DNA"/>
</dbReference>
<dbReference type="RefSeq" id="WP_200321860.1">
    <property type="nucleotide sequence ID" value="NZ_JAENJH010000006.1"/>
</dbReference>
<evidence type="ECO:0000313" key="3">
    <source>
        <dbReference type="Proteomes" id="UP000635245"/>
    </source>
</evidence>